<feature type="region of interest" description="Disordered" evidence="2">
    <location>
        <begin position="156"/>
        <end position="184"/>
    </location>
</feature>
<dbReference type="PANTHER" id="PTHR46003">
    <property type="entry name" value="HOST CELL FACTOR"/>
    <property type="match status" value="1"/>
</dbReference>
<accession>A0A3P7X3M8</accession>
<dbReference type="SUPFAM" id="SSF49265">
    <property type="entry name" value="Fibronectin type III"/>
    <property type="match status" value="1"/>
</dbReference>
<feature type="domain" description="Fibronectin type-III" evidence="3">
    <location>
        <begin position="1"/>
        <end position="39"/>
    </location>
</feature>
<evidence type="ECO:0000313" key="4">
    <source>
        <dbReference type="EMBL" id="VDO24132.1"/>
    </source>
</evidence>
<dbReference type="Gene3D" id="2.60.40.10">
    <property type="entry name" value="Immunoglobulins"/>
    <property type="match status" value="2"/>
</dbReference>
<dbReference type="InterPro" id="IPR043536">
    <property type="entry name" value="HCF1/2"/>
</dbReference>
<organism evidence="4 5">
    <name type="scientific">Brugia timori</name>
    <dbReference type="NCBI Taxonomy" id="42155"/>
    <lineage>
        <taxon>Eukaryota</taxon>
        <taxon>Metazoa</taxon>
        <taxon>Ecdysozoa</taxon>
        <taxon>Nematoda</taxon>
        <taxon>Chromadorea</taxon>
        <taxon>Rhabditida</taxon>
        <taxon>Spirurina</taxon>
        <taxon>Spiruromorpha</taxon>
        <taxon>Filarioidea</taxon>
        <taxon>Onchocercidae</taxon>
        <taxon>Brugia</taxon>
    </lineage>
</organism>
<dbReference type="Proteomes" id="UP000280834">
    <property type="component" value="Unassembled WGS sequence"/>
</dbReference>
<dbReference type="AlphaFoldDB" id="A0A3P7X3M8"/>
<feature type="domain" description="Fibronectin type-III" evidence="3">
    <location>
        <begin position="43"/>
        <end position="148"/>
    </location>
</feature>
<dbReference type="InterPro" id="IPR036116">
    <property type="entry name" value="FN3_sf"/>
</dbReference>
<feature type="compositionally biased region" description="Low complexity" evidence="2">
    <location>
        <begin position="165"/>
        <end position="177"/>
    </location>
</feature>
<sequence>MRKAELEAGTAYHFRVAGINACGRGNWSEVTAFKNSLPGYPGAPSNIKVTKSSEGAHLTWDPPQSSIGKVTEYSVYLAVRNTHGRETHLSFVRVYVGSDPFCVVSLANLHAAHIDKSSKPAILFRIAARNEKGYGPATQVRWLQERPLRPVTIIGASAGSHRNPQQRTAPTQTTQVPYKKLRFG</sequence>
<keyword evidence="1" id="KW-0880">Kelch repeat</keyword>
<proteinExistence type="predicted"/>
<dbReference type="PROSITE" id="PS50853">
    <property type="entry name" value="FN3"/>
    <property type="match status" value="2"/>
</dbReference>
<gene>
    <name evidence="4" type="ORF">BTMF_LOCUS7329</name>
</gene>
<dbReference type="InterPro" id="IPR013783">
    <property type="entry name" value="Ig-like_fold"/>
</dbReference>
<evidence type="ECO:0000256" key="2">
    <source>
        <dbReference type="SAM" id="MobiDB-lite"/>
    </source>
</evidence>
<dbReference type="GO" id="GO:0003713">
    <property type="term" value="F:transcription coactivator activity"/>
    <property type="evidence" value="ECO:0007669"/>
    <property type="project" value="TreeGrafter"/>
</dbReference>
<dbReference type="InterPro" id="IPR003961">
    <property type="entry name" value="FN3_dom"/>
</dbReference>
<evidence type="ECO:0000256" key="1">
    <source>
        <dbReference type="ARBA" id="ARBA00022441"/>
    </source>
</evidence>
<name>A0A3P7X3M8_9BILA</name>
<protein>
    <recommendedName>
        <fullName evidence="3">Fibronectin type-III domain-containing protein</fullName>
    </recommendedName>
</protein>
<reference evidence="4 5" key="1">
    <citation type="submission" date="2018-11" db="EMBL/GenBank/DDBJ databases">
        <authorList>
            <consortium name="Pathogen Informatics"/>
        </authorList>
    </citation>
    <scope>NUCLEOTIDE SEQUENCE [LARGE SCALE GENOMIC DNA]</scope>
</reference>
<dbReference type="PANTHER" id="PTHR46003:SF1">
    <property type="entry name" value="HOST CELL FACTOR"/>
    <property type="match status" value="1"/>
</dbReference>
<keyword evidence="5" id="KW-1185">Reference proteome</keyword>
<dbReference type="GO" id="GO:0035097">
    <property type="term" value="C:histone methyltransferase complex"/>
    <property type="evidence" value="ECO:0007669"/>
    <property type="project" value="TreeGrafter"/>
</dbReference>
<dbReference type="SMART" id="SM00060">
    <property type="entry name" value="FN3"/>
    <property type="match status" value="1"/>
</dbReference>
<dbReference type="EMBL" id="UZAG01015899">
    <property type="protein sequence ID" value="VDO24132.1"/>
    <property type="molecule type" value="Genomic_DNA"/>
</dbReference>
<dbReference type="GO" id="GO:0006338">
    <property type="term" value="P:chromatin remodeling"/>
    <property type="evidence" value="ECO:0007669"/>
    <property type="project" value="TreeGrafter"/>
</dbReference>
<evidence type="ECO:0000259" key="3">
    <source>
        <dbReference type="PROSITE" id="PS50853"/>
    </source>
</evidence>
<dbReference type="CDD" id="cd00063">
    <property type="entry name" value="FN3"/>
    <property type="match status" value="2"/>
</dbReference>
<evidence type="ECO:0000313" key="5">
    <source>
        <dbReference type="Proteomes" id="UP000280834"/>
    </source>
</evidence>